<dbReference type="SUPFAM" id="SSF56281">
    <property type="entry name" value="Metallo-hydrolase/oxidoreductase"/>
    <property type="match status" value="1"/>
</dbReference>
<sequence length="238" mass="26380">MLRTITDDLWTLEGHIRLSGGMLMPARATFLRLGGDELLVHSPLAIDDETAREVSRIGKVSSIVAPNCMHHLFLRDAMMRWPEARVFGPAGLERKSKGLPFEVLPAEGPMLDGSVAVRRIDGAPSMTEHVFFHPRSRTLLVSDLVFNLHASPGLSLQFFLRLVGAWKKLAQSRVWKLLAKDRAAASQSVHDVLHWDFDRLVMAHGDIVETGAHAELESALAWMRASADAPLLPRASTR</sequence>
<dbReference type="InterPro" id="IPR025638">
    <property type="entry name" value="DUF4336"/>
</dbReference>
<protein>
    <submittedName>
        <fullName evidence="1">DUF4336 domain-containing protein</fullName>
    </submittedName>
</protein>
<proteinExistence type="predicted"/>
<dbReference type="PANTHER" id="PTHR33835:SF1">
    <property type="entry name" value="METALLO-BETA-LACTAMASE DOMAIN-CONTAINING PROTEIN"/>
    <property type="match status" value="1"/>
</dbReference>
<dbReference type="PANTHER" id="PTHR33835">
    <property type="entry name" value="YALI0C07656P"/>
    <property type="match status" value="1"/>
</dbReference>
<accession>A0ABZ2LC10</accession>
<dbReference type="InterPro" id="IPR036866">
    <property type="entry name" value="RibonucZ/Hydroxyglut_hydro"/>
</dbReference>
<keyword evidence="2" id="KW-1185">Reference proteome</keyword>
<dbReference type="Proteomes" id="UP001374803">
    <property type="component" value="Chromosome"/>
</dbReference>
<dbReference type="Pfam" id="PF14234">
    <property type="entry name" value="DUF4336"/>
    <property type="match status" value="1"/>
</dbReference>
<reference evidence="1" key="1">
    <citation type="submission" date="2021-12" db="EMBL/GenBank/DDBJ databases">
        <title>Discovery of the Pendulisporaceae a myxobacterial family with distinct sporulation behavior and unique specialized metabolism.</title>
        <authorList>
            <person name="Garcia R."/>
            <person name="Popoff A."/>
            <person name="Bader C.D."/>
            <person name="Loehr J."/>
            <person name="Walesch S."/>
            <person name="Walt C."/>
            <person name="Boldt J."/>
            <person name="Bunk B."/>
            <person name="Haeckl F.J.F.P.J."/>
            <person name="Gunesch A.P."/>
            <person name="Birkelbach J."/>
            <person name="Nuebel U."/>
            <person name="Pietschmann T."/>
            <person name="Bach T."/>
            <person name="Mueller R."/>
        </authorList>
    </citation>
    <scope>NUCLEOTIDE SEQUENCE</scope>
    <source>
        <strain evidence="1">MSr11367</strain>
    </source>
</reference>
<dbReference type="EMBL" id="CP089983">
    <property type="protein sequence ID" value="WXB08466.1"/>
    <property type="molecule type" value="Genomic_DNA"/>
</dbReference>
<gene>
    <name evidence="1" type="ORF">LVJ94_14620</name>
</gene>
<organism evidence="1 2">
    <name type="scientific">Pendulispora rubella</name>
    <dbReference type="NCBI Taxonomy" id="2741070"/>
    <lineage>
        <taxon>Bacteria</taxon>
        <taxon>Pseudomonadati</taxon>
        <taxon>Myxococcota</taxon>
        <taxon>Myxococcia</taxon>
        <taxon>Myxococcales</taxon>
        <taxon>Sorangiineae</taxon>
        <taxon>Pendulisporaceae</taxon>
        <taxon>Pendulispora</taxon>
    </lineage>
</organism>
<evidence type="ECO:0000313" key="2">
    <source>
        <dbReference type="Proteomes" id="UP001374803"/>
    </source>
</evidence>
<name>A0ABZ2LC10_9BACT</name>
<evidence type="ECO:0000313" key="1">
    <source>
        <dbReference type="EMBL" id="WXB08466.1"/>
    </source>
</evidence>
<dbReference type="RefSeq" id="WP_394838140.1">
    <property type="nucleotide sequence ID" value="NZ_CP089929.1"/>
</dbReference>